<dbReference type="Pfam" id="PF17919">
    <property type="entry name" value="RT_RNaseH_2"/>
    <property type="match status" value="1"/>
</dbReference>
<dbReference type="Gene3D" id="3.10.10.10">
    <property type="entry name" value="HIV Type 1 Reverse Transcriptase, subunit A, domain 1"/>
    <property type="match status" value="1"/>
</dbReference>
<dbReference type="CDD" id="cd01647">
    <property type="entry name" value="RT_LTR"/>
    <property type="match status" value="1"/>
</dbReference>
<dbReference type="AlphaFoldDB" id="A0A8R7UGS9"/>
<protein>
    <recommendedName>
        <fullName evidence="6">Reverse transcriptase domain-containing protein</fullName>
    </recommendedName>
</protein>
<name>A0A8R7UGS9_TRIUA</name>
<accession>A0A8R7UGS9</accession>
<proteinExistence type="predicted"/>
<keyword evidence="1" id="KW-0511">Multifunctional enzyme</keyword>
<evidence type="ECO:0000256" key="1">
    <source>
        <dbReference type="ARBA" id="ARBA00023268"/>
    </source>
</evidence>
<dbReference type="PANTHER" id="PTHR37984">
    <property type="entry name" value="PROTEIN CBG26694"/>
    <property type="match status" value="1"/>
</dbReference>
<reference evidence="4" key="3">
    <citation type="submission" date="2022-06" db="UniProtKB">
        <authorList>
            <consortium name="EnsemblPlants"/>
        </authorList>
    </citation>
    <scope>IDENTIFICATION</scope>
</reference>
<feature type="domain" description="Reverse transcriptase" evidence="2">
    <location>
        <begin position="6"/>
        <end position="108"/>
    </location>
</feature>
<feature type="domain" description="Reverse transcriptase/retrotransposon-derived protein RNase H-like" evidence="3">
    <location>
        <begin position="172"/>
        <end position="262"/>
    </location>
</feature>
<evidence type="ECO:0000313" key="5">
    <source>
        <dbReference type="Proteomes" id="UP000015106"/>
    </source>
</evidence>
<reference evidence="4" key="2">
    <citation type="submission" date="2018-03" db="EMBL/GenBank/DDBJ databases">
        <title>The Triticum urartu genome reveals the dynamic nature of wheat genome evolution.</title>
        <authorList>
            <person name="Ling H."/>
            <person name="Ma B."/>
            <person name="Shi X."/>
            <person name="Liu H."/>
            <person name="Dong L."/>
            <person name="Sun H."/>
            <person name="Cao Y."/>
            <person name="Gao Q."/>
            <person name="Zheng S."/>
            <person name="Li Y."/>
            <person name="Yu Y."/>
            <person name="Du H."/>
            <person name="Qi M."/>
            <person name="Li Y."/>
            <person name="Yu H."/>
            <person name="Cui Y."/>
            <person name="Wang N."/>
            <person name="Chen C."/>
            <person name="Wu H."/>
            <person name="Zhao Y."/>
            <person name="Zhang J."/>
            <person name="Li Y."/>
            <person name="Zhou W."/>
            <person name="Zhang B."/>
            <person name="Hu W."/>
            <person name="Eijk M."/>
            <person name="Tang J."/>
            <person name="Witsenboer H."/>
            <person name="Zhao S."/>
            <person name="Li Z."/>
            <person name="Zhang A."/>
            <person name="Wang D."/>
            <person name="Liang C."/>
        </authorList>
    </citation>
    <scope>NUCLEOTIDE SEQUENCE [LARGE SCALE GENOMIC DNA]</scope>
    <source>
        <strain evidence="4">cv. G1812</strain>
    </source>
</reference>
<dbReference type="Gramene" id="TuG1812G0500002862.01.T01">
    <property type="protein sequence ID" value="TuG1812G0500002862.01.T01"/>
    <property type="gene ID" value="TuG1812G0500002862.01"/>
</dbReference>
<dbReference type="InterPro" id="IPR043502">
    <property type="entry name" value="DNA/RNA_pol_sf"/>
</dbReference>
<dbReference type="EnsemblPlants" id="TuG1812G0500002862.01.T01">
    <property type="protein sequence ID" value="TuG1812G0500002862.01.T01"/>
    <property type="gene ID" value="TuG1812G0500002862.01"/>
</dbReference>
<dbReference type="Proteomes" id="UP000015106">
    <property type="component" value="Chromosome 5"/>
</dbReference>
<dbReference type="FunFam" id="3.30.70.270:FF:000020">
    <property type="entry name" value="Transposon Tf2-6 polyprotein-like Protein"/>
    <property type="match status" value="1"/>
</dbReference>
<evidence type="ECO:0000259" key="2">
    <source>
        <dbReference type="Pfam" id="PF00078"/>
    </source>
</evidence>
<dbReference type="Gene3D" id="3.30.70.270">
    <property type="match status" value="2"/>
</dbReference>
<organism evidence="4 5">
    <name type="scientific">Triticum urartu</name>
    <name type="common">Red wild einkorn</name>
    <name type="synonym">Crithodium urartu</name>
    <dbReference type="NCBI Taxonomy" id="4572"/>
    <lineage>
        <taxon>Eukaryota</taxon>
        <taxon>Viridiplantae</taxon>
        <taxon>Streptophyta</taxon>
        <taxon>Embryophyta</taxon>
        <taxon>Tracheophyta</taxon>
        <taxon>Spermatophyta</taxon>
        <taxon>Magnoliopsida</taxon>
        <taxon>Liliopsida</taxon>
        <taxon>Poales</taxon>
        <taxon>Poaceae</taxon>
        <taxon>BOP clade</taxon>
        <taxon>Pooideae</taxon>
        <taxon>Triticodae</taxon>
        <taxon>Triticeae</taxon>
        <taxon>Triticinae</taxon>
        <taxon>Triticum</taxon>
    </lineage>
</organism>
<evidence type="ECO:0008006" key="6">
    <source>
        <dbReference type="Google" id="ProtNLM"/>
    </source>
</evidence>
<dbReference type="SUPFAM" id="SSF56672">
    <property type="entry name" value="DNA/RNA polymerases"/>
    <property type="match status" value="1"/>
</dbReference>
<evidence type="ECO:0000313" key="4">
    <source>
        <dbReference type="EnsemblPlants" id="TuG1812G0500002862.01.T01"/>
    </source>
</evidence>
<dbReference type="CDD" id="cd09274">
    <property type="entry name" value="RNase_HI_RT_Ty3"/>
    <property type="match status" value="1"/>
</dbReference>
<keyword evidence="5" id="KW-1185">Reference proteome</keyword>
<dbReference type="InterPro" id="IPR050951">
    <property type="entry name" value="Retrovirus_Pol_polyprotein"/>
</dbReference>
<sequence>MAPEDIHKTAFRTHMGHYEYTVVPFELFCGLGTFQSLMNKVAKEVNETEKPKFLLVFFDDMLVFSKSMEDHIRHVEKTLTALRKHQLYAKLSKCIFAIDQVAYLGHIIPAEGVATDPEKIQAVLDWEEPENVSQLRGFLGLTGYYRRFVKNYGKICRPLHDMLKKETFQRGPTQKQAFQLLKQTMTSCPVLAIPDFSLPFTIEADACATGLGAVLMQKGSPLAFLSKSLGPKSAAQSICKEAMAILESLKKWRHYIWGNSLIIKADQHSLKYMTTQRLTEGVQHKLLLKLLEYDYTIEYKKGKENVVADALSRKGVPSSSCCSSMTVVVP</sequence>
<evidence type="ECO:0000259" key="3">
    <source>
        <dbReference type="Pfam" id="PF17919"/>
    </source>
</evidence>
<dbReference type="GO" id="GO:0003824">
    <property type="term" value="F:catalytic activity"/>
    <property type="evidence" value="ECO:0007669"/>
    <property type="project" value="UniProtKB-KW"/>
</dbReference>
<reference evidence="5" key="1">
    <citation type="journal article" date="2013" name="Nature">
        <title>Draft genome of the wheat A-genome progenitor Triticum urartu.</title>
        <authorList>
            <person name="Ling H.Q."/>
            <person name="Zhao S."/>
            <person name="Liu D."/>
            <person name="Wang J."/>
            <person name="Sun H."/>
            <person name="Zhang C."/>
            <person name="Fan H."/>
            <person name="Li D."/>
            <person name="Dong L."/>
            <person name="Tao Y."/>
            <person name="Gao C."/>
            <person name="Wu H."/>
            <person name="Li Y."/>
            <person name="Cui Y."/>
            <person name="Guo X."/>
            <person name="Zheng S."/>
            <person name="Wang B."/>
            <person name="Yu K."/>
            <person name="Liang Q."/>
            <person name="Yang W."/>
            <person name="Lou X."/>
            <person name="Chen J."/>
            <person name="Feng M."/>
            <person name="Jian J."/>
            <person name="Zhang X."/>
            <person name="Luo G."/>
            <person name="Jiang Y."/>
            <person name="Liu J."/>
            <person name="Wang Z."/>
            <person name="Sha Y."/>
            <person name="Zhang B."/>
            <person name="Wu H."/>
            <person name="Tang D."/>
            <person name="Shen Q."/>
            <person name="Xue P."/>
            <person name="Zou S."/>
            <person name="Wang X."/>
            <person name="Liu X."/>
            <person name="Wang F."/>
            <person name="Yang Y."/>
            <person name="An X."/>
            <person name="Dong Z."/>
            <person name="Zhang K."/>
            <person name="Zhang X."/>
            <person name="Luo M.C."/>
            <person name="Dvorak J."/>
            <person name="Tong Y."/>
            <person name="Wang J."/>
            <person name="Yang H."/>
            <person name="Li Z."/>
            <person name="Wang D."/>
            <person name="Zhang A."/>
            <person name="Wang J."/>
        </authorList>
    </citation>
    <scope>NUCLEOTIDE SEQUENCE</scope>
    <source>
        <strain evidence="5">cv. G1812</strain>
    </source>
</reference>
<dbReference type="PANTHER" id="PTHR37984:SF5">
    <property type="entry name" value="PROTEIN NYNRIN-LIKE"/>
    <property type="match status" value="1"/>
</dbReference>
<dbReference type="InterPro" id="IPR000477">
    <property type="entry name" value="RT_dom"/>
</dbReference>
<dbReference type="InterPro" id="IPR041577">
    <property type="entry name" value="RT_RNaseH_2"/>
</dbReference>
<dbReference type="InterPro" id="IPR043128">
    <property type="entry name" value="Rev_trsase/Diguanyl_cyclase"/>
</dbReference>
<dbReference type="Pfam" id="PF00078">
    <property type="entry name" value="RVT_1"/>
    <property type="match status" value="1"/>
</dbReference>